<feature type="coiled-coil region" evidence="1">
    <location>
        <begin position="5"/>
        <end position="39"/>
    </location>
</feature>
<name>A0ABW2W2M3_9ACTN</name>
<keyword evidence="1" id="KW-0175">Coiled coil</keyword>
<organism evidence="5 8">
    <name type="scientific">Streptomyces lutosisoli</name>
    <dbReference type="NCBI Taxonomy" id="2665721"/>
    <lineage>
        <taxon>Bacteria</taxon>
        <taxon>Bacillati</taxon>
        <taxon>Actinomycetota</taxon>
        <taxon>Actinomycetes</taxon>
        <taxon>Kitasatosporales</taxon>
        <taxon>Streptomycetaceae</taxon>
        <taxon>Streptomyces</taxon>
    </lineage>
</organism>
<evidence type="ECO:0000256" key="1">
    <source>
        <dbReference type="SAM" id="Coils"/>
    </source>
</evidence>
<proteinExistence type="predicted"/>
<dbReference type="RefSeq" id="WP_381301528.1">
    <property type="nucleotide sequence ID" value="NZ_JBHTEC010000002.1"/>
</dbReference>
<accession>A0ABW2W2M3</accession>
<evidence type="ECO:0000313" key="3">
    <source>
        <dbReference type="EMBL" id="MFD0287587.1"/>
    </source>
</evidence>
<dbReference type="Proteomes" id="UP001596957">
    <property type="component" value="Unassembled WGS sequence"/>
</dbReference>
<evidence type="ECO:0000313" key="4">
    <source>
        <dbReference type="EMBL" id="MFD0287592.1"/>
    </source>
</evidence>
<dbReference type="EMBL" id="JBHTEC010000011">
    <property type="protein sequence ID" value="MFD0289713.1"/>
    <property type="molecule type" value="Genomic_DNA"/>
</dbReference>
<evidence type="ECO:0000313" key="6">
    <source>
        <dbReference type="EMBL" id="MFD0289713.1"/>
    </source>
</evidence>
<reference evidence="8" key="2">
    <citation type="journal article" date="2019" name="Int. J. Syst. Evol. Microbiol.">
        <title>The Global Catalogue of Microorganisms (GCM) 10K type strain sequencing project: providing services to taxonomists for standard genome sequencing and annotation.</title>
        <authorList>
            <consortium name="The Broad Institute Genomics Platform"/>
            <consortium name="The Broad Institute Genome Sequencing Center for Infectious Disease"/>
            <person name="Wu L."/>
            <person name="Ma J."/>
        </authorList>
    </citation>
    <scope>NUCLEOTIDE SEQUENCE [LARGE SCALE GENOMIC DNA]</scope>
    <source>
        <strain evidence="8">CGMCC 4.7198</strain>
    </source>
</reference>
<dbReference type="EMBL" id="JBHTEC010000010">
    <property type="protein sequence ID" value="MFD0289631.1"/>
    <property type="molecule type" value="Genomic_DNA"/>
</dbReference>
<evidence type="ECO:0000313" key="5">
    <source>
        <dbReference type="EMBL" id="MFD0289631.1"/>
    </source>
</evidence>
<gene>
    <name evidence="3" type="ORF">ACFQZP_39340</name>
    <name evidence="4" type="ORF">ACFQZP_39375</name>
    <name evidence="5" type="ORF">ACFQZP_50210</name>
    <name evidence="6" type="ORF">ACFQZP_50670</name>
    <name evidence="7" type="ORF">ACFQZP_51005</name>
</gene>
<sequence>MASVMGLLEERETAARVRVEELQAEADRVLAELGEAEAVLERRVIARGELAEALAAPGMVIKEPVVDPRDTMPKAPEAKGRAPVAGSMVPRRGERATAQVLAPDYRRIVELLEAELPVGGEGLMAKELTARLGLELVPAKIEGVRSKAKRLVERDWLTLAPSGRFMPRASAPDAAS</sequence>
<feature type="region of interest" description="Disordered" evidence="2">
    <location>
        <begin position="66"/>
        <end position="93"/>
    </location>
</feature>
<keyword evidence="8" id="KW-1185">Reference proteome</keyword>
<reference evidence="5" key="3">
    <citation type="submission" date="2024-09" db="EMBL/GenBank/DDBJ databases">
        <authorList>
            <person name="Sun Q."/>
            <person name="Mori K."/>
        </authorList>
    </citation>
    <scope>NUCLEOTIDE SEQUENCE</scope>
    <source>
        <strain evidence="5">CGMCC 4.7198</strain>
    </source>
</reference>
<dbReference type="EMBL" id="JBHTEC010000011">
    <property type="protein sequence ID" value="MFD0289769.1"/>
    <property type="molecule type" value="Genomic_DNA"/>
</dbReference>
<dbReference type="EMBL" id="JBHTEC010000002">
    <property type="protein sequence ID" value="MFD0287587.1"/>
    <property type="molecule type" value="Genomic_DNA"/>
</dbReference>
<comment type="caution">
    <text evidence="5">The sequence shown here is derived from an EMBL/GenBank/DDBJ whole genome shotgun (WGS) entry which is preliminary data.</text>
</comment>
<evidence type="ECO:0000256" key="2">
    <source>
        <dbReference type="SAM" id="MobiDB-lite"/>
    </source>
</evidence>
<reference evidence="5" key="1">
    <citation type="journal article" date="2014" name="Int. J. Syst. Evol. Microbiol.">
        <title>Complete genome of a new Firmicutes species belonging to the dominant human colonic microbiota ('Ruminococcus bicirculans') reveals two chromosomes and a selective capacity to utilize plant glucans.</title>
        <authorList>
            <consortium name="NISC Comparative Sequencing Program"/>
            <person name="Wegmann U."/>
            <person name="Louis P."/>
            <person name="Goesmann A."/>
            <person name="Henrissat B."/>
            <person name="Duncan S.H."/>
            <person name="Flint H.J."/>
        </authorList>
    </citation>
    <scope>NUCLEOTIDE SEQUENCE</scope>
    <source>
        <strain evidence="5">CGMCC 4.7198</strain>
    </source>
</reference>
<dbReference type="EMBL" id="JBHTEC010000002">
    <property type="protein sequence ID" value="MFD0287592.1"/>
    <property type="molecule type" value="Genomic_DNA"/>
</dbReference>
<evidence type="ECO:0000313" key="8">
    <source>
        <dbReference type="Proteomes" id="UP001596957"/>
    </source>
</evidence>
<feature type="compositionally biased region" description="Basic and acidic residues" evidence="2">
    <location>
        <begin position="66"/>
        <end position="80"/>
    </location>
</feature>
<evidence type="ECO:0000313" key="7">
    <source>
        <dbReference type="EMBL" id="MFD0289769.1"/>
    </source>
</evidence>
<protein>
    <submittedName>
        <fullName evidence="5">Uncharacterized protein</fullName>
    </submittedName>
</protein>